<comment type="caution">
    <text evidence="4">The sequence shown here is derived from an EMBL/GenBank/DDBJ whole genome shotgun (WGS) entry which is preliminary data.</text>
</comment>
<proteinExistence type="inferred from homology"/>
<evidence type="ECO:0000256" key="2">
    <source>
        <dbReference type="SAM" id="MobiDB-lite"/>
    </source>
</evidence>
<organism evidence="4 5">
    <name type="scientific">Pseudonocardia endophytica</name>
    <dbReference type="NCBI Taxonomy" id="401976"/>
    <lineage>
        <taxon>Bacteria</taxon>
        <taxon>Bacillati</taxon>
        <taxon>Actinomycetota</taxon>
        <taxon>Actinomycetes</taxon>
        <taxon>Pseudonocardiales</taxon>
        <taxon>Pseudonocardiaceae</taxon>
        <taxon>Pseudonocardia</taxon>
    </lineage>
</organism>
<dbReference type="Gene3D" id="3.90.400.10">
    <property type="entry name" value="Oligo-1,6-glucosidase, Domain 2"/>
    <property type="match status" value="1"/>
</dbReference>
<dbReference type="Pfam" id="PF00128">
    <property type="entry name" value="Alpha-amylase"/>
    <property type="match status" value="1"/>
</dbReference>
<feature type="region of interest" description="Disordered" evidence="2">
    <location>
        <begin position="99"/>
        <end position="118"/>
    </location>
</feature>
<dbReference type="InterPro" id="IPR045857">
    <property type="entry name" value="O16G_dom_2"/>
</dbReference>
<reference evidence="4 5" key="1">
    <citation type="submission" date="2019-03" db="EMBL/GenBank/DDBJ databases">
        <title>Sequencing the genomes of 1000 actinobacteria strains.</title>
        <authorList>
            <person name="Klenk H.-P."/>
        </authorList>
    </citation>
    <scope>NUCLEOTIDE SEQUENCE [LARGE SCALE GENOMIC DNA]</scope>
    <source>
        <strain evidence="4 5">DSM 44969</strain>
    </source>
</reference>
<feature type="domain" description="Glycosyl hydrolase family 13 catalytic" evidence="3">
    <location>
        <begin position="4"/>
        <end position="375"/>
    </location>
</feature>
<evidence type="ECO:0000313" key="4">
    <source>
        <dbReference type="EMBL" id="TCK25521.1"/>
    </source>
</evidence>
<comment type="similarity">
    <text evidence="1">Belongs to the glycosyl hydrolase 13 family.</text>
</comment>
<dbReference type="AlphaFoldDB" id="A0A4R1HVR6"/>
<dbReference type="InterPro" id="IPR017853">
    <property type="entry name" value="GH"/>
</dbReference>
<dbReference type="SUPFAM" id="SSF51445">
    <property type="entry name" value="(Trans)glycosidases"/>
    <property type="match status" value="1"/>
</dbReference>
<dbReference type="Proteomes" id="UP000295560">
    <property type="component" value="Unassembled WGS sequence"/>
</dbReference>
<accession>A0A4R1HVR6</accession>
<evidence type="ECO:0000313" key="5">
    <source>
        <dbReference type="Proteomes" id="UP000295560"/>
    </source>
</evidence>
<dbReference type="InterPro" id="IPR006047">
    <property type="entry name" value="GH13_cat_dom"/>
</dbReference>
<name>A0A4R1HVR6_PSEEN</name>
<feature type="compositionally biased region" description="Basic and acidic residues" evidence="2">
    <location>
        <begin position="186"/>
        <end position="211"/>
    </location>
</feature>
<dbReference type="GO" id="GO:0009313">
    <property type="term" value="P:oligosaccharide catabolic process"/>
    <property type="evidence" value="ECO:0007669"/>
    <property type="project" value="TreeGrafter"/>
</dbReference>
<dbReference type="GO" id="GO:0004556">
    <property type="term" value="F:alpha-amylase activity"/>
    <property type="evidence" value="ECO:0007669"/>
    <property type="project" value="TreeGrafter"/>
</dbReference>
<dbReference type="SMART" id="SM00642">
    <property type="entry name" value="Aamy"/>
    <property type="match status" value="1"/>
</dbReference>
<protein>
    <submittedName>
        <fullName evidence="4">Alpha-glucosidase</fullName>
    </submittedName>
</protein>
<feature type="region of interest" description="Disordered" evidence="2">
    <location>
        <begin position="182"/>
        <end position="211"/>
    </location>
</feature>
<sequence>MVYAVDVRAFTEQGLDGVRERLGYLELLDVDAVALGPSAVCGPGGEPPAPPDPLARLTDRARAAGLRVLTGLAPGHVTTDHEWFREALHSDPGSAARERLHVRRGRGPSGSLPPTGWRDLAGGPAWSRLGSGEDWYLHLPGPGLPDVNWADPEVWAETEKAIRSWCDRGVDGLWIDGAHLLSPRPSFDEDPRPDERGPLSEPDDPRTDLPGVHEAHRTVRAVLDHYPGRIAAAGVDVADPERFAAYGRPDELHLAVQQGLRYVPFDAGRIREVVDGSLRATRASGATPGWSLCRPGDARAATRFGGRDRARAMALLLLALPGTAVLDAGEELCLPGWGTPVPGVAREPFAWAEAQTQLEDPTSALSLHRRALELRRTHPGFTSVAGTDELEWFGAPDGCLAFRRPGSSLVCALNTSAAPVPLPPGELLISSRSAPVDVLPAYSSAWLT</sequence>
<evidence type="ECO:0000256" key="1">
    <source>
        <dbReference type="ARBA" id="ARBA00008061"/>
    </source>
</evidence>
<dbReference type="EMBL" id="SMFZ01000001">
    <property type="protein sequence ID" value="TCK25521.1"/>
    <property type="molecule type" value="Genomic_DNA"/>
</dbReference>
<gene>
    <name evidence="4" type="ORF">EV378_1330</name>
</gene>
<dbReference type="Gene3D" id="3.20.20.80">
    <property type="entry name" value="Glycosidases"/>
    <property type="match status" value="1"/>
</dbReference>
<keyword evidence="5" id="KW-1185">Reference proteome</keyword>
<evidence type="ECO:0000259" key="3">
    <source>
        <dbReference type="SMART" id="SM00642"/>
    </source>
</evidence>
<dbReference type="PANTHER" id="PTHR10357:SF179">
    <property type="entry name" value="NEUTRAL AND BASIC AMINO ACID TRANSPORT PROTEIN RBAT"/>
    <property type="match status" value="1"/>
</dbReference>
<dbReference type="PANTHER" id="PTHR10357">
    <property type="entry name" value="ALPHA-AMYLASE FAMILY MEMBER"/>
    <property type="match status" value="1"/>
</dbReference>